<feature type="non-terminal residue" evidence="6">
    <location>
        <position position="192"/>
    </location>
</feature>
<dbReference type="OrthoDB" id="288203at2759"/>
<keyword evidence="4" id="KW-0472">Membrane</keyword>
<comment type="subcellular location">
    <subcellularLocation>
        <location evidence="1">Membrane</location>
        <topology evidence="1">Multi-pass membrane protein</topology>
    </subcellularLocation>
</comment>
<proteinExistence type="predicted"/>
<keyword evidence="3" id="KW-1133">Transmembrane helix</keyword>
<keyword evidence="2" id="KW-0812">Transmembrane</keyword>
<feature type="domain" description="SLC26A/SulP transporter" evidence="5">
    <location>
        <begin position="67"/>
        <end position="192"/>
    </location>
</feature>
<dbReference type="AlphaFoldDB" id="A0A5A7PHI6"/>
<evidence type="ECO:0000313" key="7">
    <source>
        <dbReference type="Proteomes" id="UP000325081"/>
    </source>
</evidence>
<comment type="caution">
    <text evidence="6">The sequence shown here is derived from an EMBL/GenBank/DDBJ whole genome shotgun (WGS) entry which is preliminary data.</text>
</comment>
<dbReference type="GO" id="GO:0016020">
    <property type="term" value="C:membrane"/>
    <property type="evidence" value="ECO:0007669"/>
    <property type="project" value="UniProtKB-SubCell"/>
</dbReference>
<accession>A0A5A7PHI6</accession>
<evidence type="ECO:0000256" key="1">
    <source>
        <dbReference type="ARBA" id="ARBA00004141"/>
    </source>
</evidence>
<dbReference type="EMBL" id="BKCP01004550">
    <property type="protein sequence ID" value="GER32068.1"/>
    <property type="molecule type" value="Genomic_DNA"/>
</dbReference>
<evidence type="ECO:0000256" key="4">
    <source>
        <dbReference type="ARBA" id="ARBA00023136"/>
    </source>
</evidence>
<dbReference type="Pfam" id="PF00916">
    <property type="entry name" value="Sulfate_transp"/>
    <property type="match status" value="1"/>
</dbReference>
<name>A0A5A7PHI6_STRAF</name>
<dbReference type="GO" id="GO:0055085">
    <property type="term" value="P:transmembrane transport"/>
    <property type="evidence" value="ECO:0007669"/>
    <property type="project" value="InterPro"/>
</dbReference>
<evidence type="ECO:0000256" key="3">
    <source>
        <dbReference type="ARBA" id="ARBA00022989"/>
    </source>
</evidence>
<dbReference type="Proteomes" id="UP000325081">
    <property type="component" value="Unassembled WGS sequence"/>
</dbReference>
<evidence type="ECO:0000259" key="5">
    <source>
        <dbReference type="Pfam" id="PF00916"/>
    </source>
</evidence>
<gene>
    <name evidence="6" type="ORF">STAS_08124</name>
</gene>
<protein>
    <submittedName>
        <fullName evidence="6">Sulfate transporter</fullName>
    </submittedName>
</protein>
<evidence type="ECO:0000313" key="6">
    <source>
        <dbReference type="EMBL" id="GER32068.1"/>
    </source>
</evidence>
<dbReference type="InterPro" id="IPR011547">
    <property type="entry name" value="SLC26A/SulP_dom"/>
</dbReference>
<sequence length="192" mass="21164">MSNWRNKCAVGHSVSAKEIIEVMPCEINEAISYEISAGEAKPEDNSPVREVALTVSTMDGPSLILFEIPELVGIFRLLLFAFYADMGSSRDIAIGPVAVVSLLLRAMLQNEIDPVKNAHYYRWLAFTAALFAGITQATLDILHKNICLSADWDFLSHTGIVEFMGRATITIALQLQKGFLGIKKFTKNSDIV</sequence>
<reference evidence="7" key="1">
    <citation type="journal article" date="2019" name="Curr. Biol.">
        <title>Genome Sequence of Striga asiatica Provides Insight into the Evolution of Plant Parasitism.</title>
        <authorList>
            <person name="Yoshida S."/>
            <person name="Kim S."/>
            <person name="Wafula E.K."/>
            <person name="Tanskanen J."/>
            <person name="Kim Y.M."/>
            <person name="Honaas L."/>
            <person name="Yang Z."/>
            <person name="Spallek T."/>
            <person name="Conn C.E."/>
            <person name="Ichihashi Y."/>
            <person name="Cheong K."/>
            <person name="Cui S."/>
            <person name="Der J.P."/>
            <person name="Gundlach H."/>
            <person name="Jiao Y."/>
            <person name="Hori C."/>
            <person name="Ishida J.K."/>
            <person name="Kasahara H."/>
            <person name="Kiba T."/>
            <person name="Kim M.S."/>
            <person name="Koo N."/>
            <person name="Laohavisit A."/>
            <person name="Lee Y.H."/>
            <person name="Lumba S."/>
            <person name="McCourt P."/>
            <person name="Mortimer J.C."/>
            <person name="Mutuku J.M."/>
            <person name="Nomura T."/>
            <person name="Sasaki-Sekimoto Y."/>
            <person name="Seto Y."/>
            <person name="Wang Y."/>
            <person name="Wakatake T."/>
            <person name="Sakakibara H."/>
            <person name="Demura T."/>
            <person name="Yamaguchi S."/>
            <person name="Yoneyama K."/>
            <person name="Manabe R.I."/>
            <person name="Nelson D.C."/>
            <person name="Schulman A.H."/>
            <person name="Timko M.P."/>
            <person name="dePamphilis C.W."/>
            <person name="Choi D."/>
            <person name="Shirasu K."/>
        </authorList>
    </citation>
    <scope>NUCLEOTIDE SEQUENCE [LARGE SCALE GENOMIC DNA]</scope>
    <source>
        <strain evidence="7">cv. UVA1</strain>
    </source>
</reference>
<organism evidence="6 7">
    <name type="scientific">Striga asiatica</name>
    <name type="common">Asiatic witchweed</name>
    <name type="synonym">Buchnera asiatica</name>
    <dbReference type="NCBI Taxonomy" id="4170"/>
    <lineage>
        <taxon>Eukaryota</taxon>
        <taxon>Viridiplantae</taxon>
        <taxon>Streptophyta</taxon>
        <taxon>Embryophyta</taxon>
        <taxon>Tracheophyta</taxon>
        <taxon>Spermatophyta</taxon>
        <taxon>Magnoliopsida</taxon>
        <taxon>eudicotyledons</taxon>
        <taxon>Gunneridae</taxon>
        <taxon>Pentapetalae</taxon>
        <taxon>asterids</taxon>
        <taxon>lamiids</taxon>
        <taxon>Lamiales</taxon>
        <taxon>Orobanchaceae</taxon>
        <taxon>Buchnereae</taxon>
        <taxon>Striga</taxon>
    </lineage>
</organism>
<dbReference type="InterPro" id="IPR001902">
    <property type="entry name" value="SLC26A/SulP_fam"/>
</dbReference>
<dbReference type="PANTHER" id="PTHR11814">
    <property type="entry name" value="SULFATE TRANSPORTER"/>
    <property type="match status" value="1"/>
</dbReference>
<keyword evidence="7" id="KW-1185">Reference proteome</keyword>
<evidence type="ECO:0000256" key="2">
    <source>
        <dbReference type="ARBA" id="ARBA00022692"/>
    </source>
</evidence>